<dbReference type="SUPFAM" id="SSF52540">
    <property type="entry name" value="P-loop containing nucleoside triphosphate hydrolases"/>
    <property type="match status" value="1"/>
</dbReference>
<dbReference type="Gene3D" id="3.40.50.300">
    <property type="entry name" value="P-loop containing nucleotide triphosphate hydrolases"/>
    <property type="match status" value="2"/>
</dbReference>
<dbReference type="PANTHER" id="PTHR30121:SF6">
    <property type="entry name" value="SLR6007 PROTEIN"/>
    <property type="match status" value="1"/>
</dbReference>
<keyword evidence="4" id="KW-1185">Reference proteome</keyword>
<evidence type="ECO:0000313" key="4">
    <source>
        <dbReference type="Proteomes" id="UP001557485"/>
    </source>
</evidence>
<proteinExistence type="predicted"/>
<evidence type="ECO:0000256" key="1">
    <source>
        <dbReference type="SAM" id="Coils"/>
    </source>
</evidence>
<feature type="coiled-coil region" evidence="1">
    <location>
        <begin position="739"/>
        <end position="780"/>
    </location>
</feature>
<evidence type="ECO:0000313" key="3">
    <source>
        <dbReference type="EMBL" id="MEX1669916.1"/>
    </source>
</evidence>
<dbReference type="InterPro" id="IPR002789">
    <property type="entry name" value="HerA_central"/>
</dbReference>
<protein>
    <submittedName>
        <fullName evidence="3">DUF87 domain-containing protein</fullName>
    </submittedName>
</protein>
<dbReference type="Pfam" id="PF01935">
    <property type="entry name" value="DUF87"/>
    <property type="match status" value="1"/>
</dbReference>
<organism evidence="3 4">
    <name type="scientific">Zhongshania guokunii</name>
    <dbReference type="NCBI Taxonomy" id="641783"/>
    <lineage>
        <taxon>Bacteria</taxon>
        <taxon>Pseudomonadati</taxon>
        <taxon>Pseudomonadota</taxon>
        <taxon>Gammaproteobacteria</taxon>
        <taxon>Cellvibrionales</taxon>
        <taxon>Spongiibacteraceae</taxon>
        <taxon>Zhongshania</taxon>
    </lineage>
</organism>
<reference evidence="3 4" key="1">
    <citation type="journal article" date="2011" name="Int. J. Syst. Evol. Microbiol.">
        <title>Zhongshania antarctica gen. nov., sp. nov. and Zhongshania guokunii sp. nov., gammaproteobacteria respectively isolated from coastal attached (fast) ice and surface seawater of the Antarctic.</title>
        <authorList>
            <person name="Li H.J."/>
            <person name="Zhang X.Y."/>
            <person name="Chen C.X."/>
            <person name="Zhang Y.J."/>
            <person name="Gao Z.M."/>
            <person name="Yu Y."/>
            <person name="Chen X.L."/>
            <person name="Chen B."/>
            <person name="Zhang Y.Z."/>
        </authorList>
    </citation>
    <scope>NUCLEOTIDE SEQUENCE [LARGE SCALE GENOMIC DNA]</scope>
    <source>
        <strain evidence="3 4">ZS6-22T</strain>
    </source>
</reference>
<dbReference type="CDD" id="cd22249">
    <property type="entry name" value="UDM1_RNF168_RNF169-like"/>
    <property type="match status" value="1"/>
</dbReference>
<feature type="coiled-coil region" evidence="1">
    <location>
        <begin position="676"/>
        <end position="710"/>
    </location>
</feature>
<dbReference type="PANTHER" id="PTHR30121">
    <property type="entry name" value="UNCHARACTERIZED PROTEIN YJGR-RELATED"/>
    <property type="match status" value="1"/>
</dbReference>
<dbReference type="InterPro" id="IPR027417">
    <property type="entry name" value="P-loop_NTPase"/>
</dbReference>
<dbReference type="InterPro" id="IPR051162">
    <property type="entry name" value="T4SS_component"/>
</dbReference>
<gene>
    <name evidence="3" type="ORF">AB4876_13425</name>
</gene>
<keyword evidence="1" id="KW-0175">Coiled coil</keyword>
<evidence type="ECO:0000259" key="2">
    <source>
        <dbReference type="Pfam" id="PF01935"/>
    </source>
</evidence>
<dbReference type="Proteomes" id="UP001557485">
    <property type="component" value="Unassembled WGS sequence"/>
</dbReference>
<accession>A0ABV3U7L9</accession>
<dbReference type="EMBL" id="JBFRYA010000012">
    <property type="protein sequence ID" value="MEX1669916.1"/>
    <property type="molecule type" value="Genomic_DNA"/>
</dbReference>
<comment type="caution">
    <text evidence="3">The sequence shown here is derived from an EMBL/GenBank/DDBJ whole genome shotgun (WGS) entry which is preliminary data.</text>
</comment>
<feature type="domain" description="Helicase HerA central" evidence="2">
    <location>
        <begin position="34"/>
        <end position="84"/>
    </location>
</feature>
<name>A0ABV3U7L9_9GAMM</name>
<sequence>MTINDNVKAYEKLGAFYLGRRILASGEASRESILYHSKDLTTHAVIIGMTGSGKTGLGLGLIEEAAIDKIPVIAIDPKGDLGNLMLNFPAMQGSDLAPWVDPQTASSKGMSLGQYAEAQAKMWREGLADWDQPLARIQALRDAAEVNIYTPGSSAGVPVSVLQSFTAPSAAIRADYDAYAQRIQATTTGILTLLSLDADPLTSREHILIANILQHYWDKGEGLDIAGLIGAIQSPPIERIGVMSLDSVYSAKDRFGLAMRMNGLLASPGFAAWLQGVPLDARQLFYTEAGKPRVSVMSIAHLSDTERMFFVTMLLSEIINWMRSQPGTGSLRAILYMDEIFGYMPPTANPPSKMLLLLLLKQARAFGLGVVLSTQNPVDLDYKGLSNTGTWFIGRLQTDRDKQRVLDGLVGAAAGAEAVAKSELERTLTGLGQRQFLLHNVHANGHLEVFNTRWVLSYLAGPLTREQIKRLTDEKANSLSPATLPVAPPAVATVIDQAPVASPSPQVSISVLTAKPSLAPDIPQYFLAPSIAAPETDSHLCYQPCLVAAAEVLFSSKRHKIEQLEKLVMGVAVDDSQVSIAWQDAEVLAIDVNDLSKRGEQAASYRVPSASLEQANNYRQWDKQFKRYIRTERALSLYRSAGLKLSSEVGESEGDFRIRLQTRANEQRDLAAGKLRKKYEAKVQRLEDRLRKAEQVIEREQSQASQQKLDTMVSIGSTILGALFGGGRKSSTARRAGSAMSKANRIRKESQDVENAKENAEALRVQVTELEADLQRELAAMGEQWDSQRDELQEVVIRATASNIHVSLLGVLWRPYWQAPDGFSERAY</sequence>
<dbReference type="RefSeq" id="WP_368382297.1">
    <property type="nucleotide sequence ID" value="NZ_JBFRYA010000012.1"/>
</dbReference>